<evidence type="ECO:0000313" key="3">
    <source>
        <dbReference type="EMBL" id="SHK18294.1"/>
    </source>
</evidence>
<evidence type="ECO:0000259" key="2">
    <source>
        <dbReference type="Pfam" id="PF23500"/>
    </source>
</evidence>
<dbReference type="RefSeq" id="WP_143184921.1">
    <property type="nucleotide sequence ID" value="NZ_FQYR01000006.1"/>
</dbReference>
<feature type="domain" description="DUF7133" evidence="2">
    <location>
        <begin position="79"/>
        <end position="229"/>
    </location>
</feature>
<feature type="signal peptide" evidence="1">
    <location>
        <begin position="1"/>
        <end position="21"/>
    </location>
</feature>
<proteinExistence type="predicted"/>
<dbReference type="PANTHER" id="PTHR33546">
    <property type="entry name" value="LARGE, MULTIFUNCTIONAL SECRETED PROTEIN-RELATED"/>
    <property type="match status" value="1"/>
</dbReference>
<dbReference type="AlphaFoldDB" id="A0A1M6QDB8"/>
<name>A0A1M6QDB8_9BACT</name>
<dbReference type="InterPro" id="IPR011042">
    <property type="entry name" value="6-blade_b-propeller_TolB-like"/>
</dbReference>
<organism evidence="3 4">
    <name type="scientific">Rubritalea squalenifaciens DSM 18772</name>
    <dbReference type="NCBI Taxonomy" id="1123071"/>
    <lineage>
        <taxon>Bacteria</taxon>
        <taxon>Pseudomonadati</taxon>
        <taxon>Verrucomicrobiota</taxon>
        <taxon>Verrucomicrobiia</taxon>
        <taxon>Verrucomicrobiales</taxon>
        <taxon>Rubritaleaceae</taxon>
        <taxon>Rubritalea</taxon>
    </lineage>
</organism>
<dbReference type="SUPFAM" id="SSF63829">
    <property type="entry name" value="Calcium-dependent phosphotriesterase"/>
    <property type="match status" value="1"/>
</dbReference>
<evidence type="ECO:0000256" key="1">
    <source>
        <dbReference type="SAM" id="SignalP"/>
    </source>
</evidence>
<dbReference type="OrthoDB" id="176168at2"/>
<keyword evidence="4" id="KW-1185">Reference proteome</keyword>
<dbReference type="InParanoid" id="A0A1M6QDB8"/>
<dbReference type="PANTHER" id="PTHR33546:SF1">
    <property type="entry name" value="LARGE, MULTIFUNCTIONAL SECRETED PROTEIN"/>
    <property type="match status" value="1"/>
</dbReference>
<dbReference type="Pfam" id="PF20067">
    <property type="entry name" value="SSL_N"/>
    <property type="match status" value="1"/>
</dbReference>
<protein>
    <recommendedName>
        <fullName evidence="2">DUF7133 domain-containing protein</fullName>
    </recommendedName>
</protein>
<sequence>MKTTLNYLTGLVTLVSSVCLAAPAFEDYYQIERIDLPQDVPPEVGAVQFDSEGKLYVALRRGDIITAVPGEQPDQFQWKLFATGFHNPCGMEVVAPGHIVVSQMPELTDVKDTDGDGVADSYRSLTSEWGVSGNYHETNEICPDGEGGYYIAVGTASHNGPTFEYLRGDYSKIGRRGRNFSSVKWKGWVLHYKKDGSVEPFAKGFRMHNGIMRDKDGNIWCGDNQGDWRATTPIYHVEKDHFYGHPSSLVWDPKWPEGKDPLKMSLKEINEMRTRAAVLVPYKEFNRSASEPIQIPEGYGPFAGQILVLDNNGQRITRLMLEKVDGKFQGACTHFIDSKQLLSGGNRAVFSPDGKYLYTGHTVRGWSRPAEGLMRISLKEKIPFDVKMMRLTKEGFELEFTQDLKADTAALADFKVHSYRYEPKWSYGGPKMGQRKEAAVSMKMTAGNKLKLDISGLEPGRVYQLDLAEGADLESQSGQKLLNRSFCYTLNSLIP</sequence>
<dbReference type="EMBL" id="FQYR01000006">
    <property type="protein sequence ID" value="SHK18294.1"/>
    <property type="molecule type" value="Genomic_DNA"/>
</dbReference>
<dbReference type="Gene3D" id="2.120.10.30">
    <property type="entry name" value="TolB, C-terminal domain"/>
    <property type="match status" value="1"/>
</dbReference>
<dbReference type="STRING" id="1123071.SAMN02745181_3366"/>
<gene>
    <name evidence="3" type="ORF">SAMN02745181_3366</name>
</gene>
<reference evidence="3 4" key="1">
    <citation type="submission" date="2016-11" db="EMBL/GenBank/DDBJ databases">
        <authorList>
            <person name="Jaros S."/>
            <person name="Januszkiewicz K."/>
            <person name="Wedrychowicz H."/>
        </authorList>
    </citation>
    <scope>NUCLEOTIDE SEQUENCE [LARGE SCALE GENOMIC DNA]</scope>
    <source>
        <strain evidence="3 4">DSM 18772</strain>
    </source>
</reference>
<feature type="chain" id="PRO_5012093403" description="DUF7133 domain-containing protein" evidence="1">
    <location>
        <begin position="22"/>
        <end position="495"/>
    </location>
</feature>
<evidence type="ECO:0000313" key="4">
    <source>
        <dbReference type="Proteomes" id="UP000184510"/>
    </source>
</evidence>
<accession>A0A1M6QDB8</accession>
<keyword evidence="1" id="KW-0732">Signal</keyword>
<dbReference type="InterPro" id="IPR055557">
    <property type="entry name" value="DUF7133"/>
</dbReference>
<dbReference type="Proteomes" id="UP000184510">
    <property type="component" value="Unassembled WGS sequence"/>
</dbReference>
<dbReference type="Pfam" id="PF23500">
    <property type="entry name" value="DUF7133"/>
    <property type="match status" value="1"/>
</dbReference>